<dbReference type="AlphaFoldDB" id="A0A0R3L8E2"/>
<evidence type="ECO:0000256" key="1">
    <source>
        <dbReference type="SAM" id="MobiDB-lite"/>
    </source>
</evidence>
<dbReference type="Proteomes" id="UP000051913">
    <property type="component" value="Unassembled WGS sequence"/>
</dbReference>
<keyword evidence="3" id="KW-1185">Reference proteome</keyword>
<name>A0A0R3L8E2_9BRAD</name>
<protein>
    <submittedName>
        <fullName evidence="2">Uncharacterized protein</fullName>
    </submittedName>
</protein>
<gene>
    <name evidence="2" type="ORF">CP49_23715</name>
</gene>
<evidence type="ECO:0000313" key="3">
    <source>
        <dbReference type="Proteomes" id="UP000051913"/>
    </source>
</evidence>
<reference evidence="2 3" key="1">
    <citation type="submission" date="2014-03" db="EMBL/GenBank/DDBJ databases">
        <title>Bradyrhizobium valentinum sp. nov., isolated from effective nodules of Lupinus mariae-josephae, a lupine endemic of basic-lime soils in Eastern Spain.</title>
        <authorList>
            <person name="Duran D."/>
            <person name="Rey L."/>
            <person name="Navarro A."/>
            <person name="Busquets A."/>
            <person name="Imperial J."/>
            <person name="Ruiz-Argueso T."/>
        </authorList>
    </citation>
    <scope>NUCLEOTIDE SEQUENCE [LARGE SCALE GENOMIC DNA]</scope>
    <source>
        <strain evidence="2 3">LmjM3</strain>
    </source>
</reference>
<feature type="region of interest" description="Disordered" evidence="1">
    <location>
        <begin position="58"/>
        <end position="97"/>
    </location>
</feature>
<proteinExistence type="predicted"/>
<sequence>MPGWRHVGAAFEMIDVGRRSVGAHFGGAKYAHVLLGFLLFARSEEIDANLIQPLAPRVGYPRDEEMPERSSGWGRKFEEPIALPGGGSLVPRPPPRS</sequence>
<accession>A0A0R3L8E2</accession>
<comment type="caution">
    <text evidence="2">The sequence shown here is derived from an EMBL/GenBank/DDBJ whole genome shotgun (WGS) entry which is preliminary data.</text>
</comment>
<dbReference type="EMBL" id="LLXX01000128">
    <property type="protein sequence ID" value="KRR04233.1"/>
    <property type="molecule type" value="Genomic_DNA"/>
</dbReference>
<organism evidence="2 3">
    <name type="scientific">Bradyrhizobium valentinum</name>
    <dbReference type="NCBI Taxonomy" id="1518501"/>
    <lineage>
        <taxon>Bacteria</taxon>
        <taxon>Pseudomonadati</taxon>
        <taxon>Pseudomonadota</taxon>
        <taxon>Alphaproteobacteria</taxon>
        <taxon>Hyphomicrobiales</taxon>
        <taxon>Nitrobacteraceae</taxon>
        <taxon>Bradyrhizobium</taxon>
    </lineage>
</organism>
<evidence type="ECO:0000313" key="2">
    <source>
        <dbReference type="EMBL" id="KRR04233.1"/>
    </source>
</evidence>